<reference evidence="3" key="2">
    <citation type="submission" date="2023-06" db="EMBL/GenBank/DDBJ databases">
        <authorList>
            <consortium name="Lawrence Berkeley National Laboratory"/>
            <person name="Mondo S.J."/>
            <person name="Hensen N."/>
            <person name="Bonometti L."/>
            <person name="Westerberg I."/>
            <person name="Brannstrom I.O."/>
            <person name="Guillou S."/>
            <person name="Cros-Aarteil S."/>
            <person name="Calhoun S."/>
            <person name="Haridas S."/>
            <person name="Kuo A."/>
            <person name="Pangilinan J."/>
            <person name="Riley R."/>
            <person name="Labutti K."/>
            <person name="Andreopoulos B."/>
            <person name="Lipzen A."/>
            <person name="Chen C."/>
            <person name="Yanf M."/>
            <person name="Daum C."/>
            <person name="Ng V."/>
            <person name="Clum A."/>
            <person name="Steindorff A."/>
            <person name="Ohm R."/>
            <person name="Martin F."/>
            <person name="Silar P."/>
            <person name="Natvig D."/>
            <person name="Lalanne C."/>
            <person name="Gautier V."/>
            <person name="Ament-Velasquez S.L."/>
            <person name="Kruys A."/>
            <person name="Hutchinson M.I."/>
            <person name="Powell A.J."/>
            <person name="Barry K."/>
            <person name="Miller A.N."/>
            <person name="Grigoriev I.V."/>
            <person name="Debuchy R."/>
            <person name="Gladieux P."/>
            <person name="Thoren M.H."/>
            <person name="Johannesson H."/>
        </authorList>
    </citation>
    <scope>NUCLEOTIDE SEQUENCE</scope>
    <source>
        <strain evidence="3">PSN324</strain>
    </source>
</reference>
<comment type="caution">
    <text evidence="3">The sequence shown here is derived from an EMBL/GenBank/DDBJ whole genome shotgun (WGS) entry which is preliminary data.</text>
</comment>
<feature type="domain" description="YAG7-like dimerisation" evidence="2">
    <location>
        <begin position="171"/>
        <end position="252"/>
    </location>
</feature>
<name>A0AAV9HDR2_9PEZI</name>
<evidence type="ECO:0000259" key="2">
    <source>
        <dbReference type="Pfam" id="PF26434"/>
    </source>
</evidence>
<proteinExistence type="predicted"/>
<organism evidence="3 4">
    <name type="scientific">Cladorrhinum samala</name>
    <dbReference type="NCBI Taxonomy" id="585594"/>
    <lineage>
        <taxon>Eukaryota</taxon>
        <taxon>Fungi</taxon>
        <taxon>Dikarya</taxon>
        <taxon>Ascomycota</taxon>
        <taxon>Pezizomycotina</taxon>
        <taxon>Sordariomycetes</taxon>
        <taxon>Sordariomycetidae</taxon>
        <taxon>Sordariales</taxon>
        <taxon>Podosporaceae</taxon>
        <taxon>Cladorrhinum</taxon>
    </lineage>
</organism>
<reference evidence="3" key="1">
    <citation type="journal article" date="2023" name="Mol. Phylogenet. Evol.">
        <title>Genome-scale phylogeny and comparative genomics of the fungal order Sordariales.</title>
        <authorList>
            <person name="Hensen N."/>
            <person name="Bonometti L."/>
            <person name="Westerberg I."/>
            <person name="Brannstrom I.O."/>
            <person name="Guillou S."/>
            <person name="Cros-Aarteil S."/>
            <person name="Calhoun S."/>
            <person name="Haridas S."/>
            <person name="Kuo A."/>
            <person name="Mondo S."/>
            <person name="Pangilinan J."/>
            <person name="Riley R."/>
            <person name="LaButti K."/>
            <person name="Andreopoulos B."/>
            <person name="Lipzen A."/>
            <person name="Chen C."/>
            <person name="Yan M."/>
            <person name="Daum C."/>
            <person name="Ng V."/>
            <person name="Clum A."/>
            <person name="Steindorff A."/>
            <person name="Ohm R.A."/>
            <person name="Martin F."/>
            <person name="Silar P."/>
            <person name="Natvig D.O."/>
            <person name="Lalanne C."/>
            <person name="Gautier V."/>
            <person name="Ament-Velasquez S.L."/>
            <person name="Kruys A."/>
            <person name="Hutchinson M.I."/>
            <person name="Powell A.J."/>
            <person name="Barry K."/>
            <person name="Miller A.N."/>
            <person name="Grigoriev I.V."/>
            <person name="Debuchy R."/>
            <person name="Gladieux P."/>
            <person name="Hiltunen Thoren M."/>
            <person name="Johannesson H."/>
        </authorList>
    </citation>
    <scope>NUCLEOTIDE SEQUENCE</scope>
    <source>
        <strain evidence="3">PSN324</strain>
    </source>
</reference>
<dbReference type="Pfam" id="PF26434">
    <property type="entry name" value="YAG7_C"/>
    <property type="match status" value="1"/>
</dbReference>
<evidence type="ECO:0000313" key="3">
    <source>
        <dbReference type="EMBL" id="KAK4458109.1"/>
    </source>
</evidence>
<dbReference type="EMBL" id="MU865082">
    <property type="protein sequence ID" value="KAK4458109.1"/>
    <property type="molecule type" value="Genomic_DNA"/>
</dbReference>
<feature type="compositionally biased region" description="Polar residues" evidence="1">
    <location>
        <begin position="351"/>
        <end position="362"/>
    </location>
</feature>
<sequence>MAGSPVQNPSAPVESKSARKKKAKAAAAVERTESPAPASQKAVSVAGTEDDHSENAHIRELQKSIRNINKKLTLSAKVETIINEHKDKTLDQLIDAKIINADQKASHLKRPGLQAQLVQLEEQLTQFSKIDQEHRAHVAKLEKALADKFEREKASIIAETKQKAEEEAAAKLKANFLLVSQFLRLAASRRAEDHDATLDENQALEGVLLYLYSGDDNAVATMNKLVQGSEEHTRNTAGETLQTTYAQVKEATIKSATAYYNPTADSAAAAEPEAEVPVIAADAETAEPAEEQKNEIETDPTVANAGLTEVEDGSATALTNGRGAEEAPSTAGVPANADVANSAANAAGESQWDTSASMTESQEWVDVKVPREPSETETGVTATPAQPSAPANNQSWADDHPEAEAAAAPAAPADDGFQSVQGRSRGGHRGHGDRGGYRGRGGNYRGDGRGRGRGRGGRGGGDRGGFPSRPRRNNEETA</sequence>
<evidence type="ECO:0000313" key="4">
    <source>
        <dbReference type="Proteomes" id="UP001321749"/>
    </source>
</evidence>
<protein>
    <recommendedName>
        <fullName evidence="2">YAG7-like dimerisation domain-containing protein</fullName>
    </recommendedName>
</protein>
<feature type="compositionally biased region" description="Polar residues" evidence="1">
    <location>
        <begin position="1"/>
        <end position="10"/>
    </location>
</feature>
<feature type="compositionally biased region" description="Basic and acidic residues" evidence="1">
    <location>
        <begin position="365"/>
        <end position="374"/>
    </location>
</feature>
<dbReference type="InterPro" id="IPR058602">
    <property type="entry name" value="YAG7_dimerisation_dom"/>
</dbReference>
<keyword evidence="4" id="KW-1185">Reference proteome</keyword>
<feature type="compositionally biased region" description="Polar residues" evidence="1">
    <location>
        <begin position="376"/>
        <end position="396"/>
    </location>
</feature>
<feature type="region of interest" description="Disordered" evidence="1">
    <location>
        <begin position="343"/>
        <end position="478"/>
    </location>
</feature>
<evidence type="ECO:0000256" key="1">
    <source>
        <dbReference type="SAM" id="MobiDB-lite"/>
    </source>
</evidence>
<feature type="region of interest" description="Disordered" evidence="1">
    <location>
        <begin position="1"/>
        <end position="55"/>
    </location>
</feature>
<accession>A0AAV9HDR2</accession>
<feature type="compositionally biased region" description="Low complexity" evidence="1">
    <location>
        <begin position="404"/>
        <end position="415"/>
    </location>
</feature>
<dbReference type="Proteomes" id="UP001321749">
    <property type="component" value="Unassembled WGS sequence"/>
</dbReference>
<dbReference type="AlphaFoldDB" id="A0AAV9HDR2"/>
<gene>
    <name evidence="3" type="ORF">QBC42DRAFT_308849</name>
</gene>